<evidence type="ECO:0000256" key="1">
    <source>
        <dbReference type="ARBA" id="ARBA00004651"/>
    </source>
</evidence>
<dbReference type="Proteomes" id="UP000293623">
    <property type="component" value="Unassembled WGS sequence"/>
</dbReference>
<name>A0A4V1QW04_9SPHN</name>
<feature type="transmembrane region" description="Helical" evidence="7">
    <location>
        <begin position="68"/>
        <end position="85"/>
    </location>
</feature>
<keyword evidence="3" id="KW-1003">Cell membrane</keyword>
<dbReference type="Pfam" id="PF07681">
    <property type="entry name" value="DoxX"/>
    <property type="match status" value="1"/>
</dbReference>
<protein>
    <submittedName>
        <fullName evidence="8">DoxX family protein</fullName>
    </submittedName>
</protein>
<comment type="caution">
    <text evidence="8">The sequence shown here is derived from an EMBL/GenBank/DDBJ whole genome shotgun (WGS) entry which is preliminary data.</text>
</comment>
<feature type="transmembrane region" description="Helical" evidence="7">
    <location>
        <begin position="97"/>
        <end position="116"/>
    </location>
</feature>
<evidence type="ECO:0000256" key="7">
    <source>
        <dbReference type="SAM" id="Phobius"/>
    </source>
</evidence>
<accession>A0A4V1QW04</accession>
<evidence type="ECO:0000256" key="2">
    <source>
        <dbReference type="ARBA" id="ARBA00006679"/>
    </source>
</evidence>
<dbReference type="RefSeq" id="WP_129524775.1">
    <property type="nucleotide sequence ID" value="NZ_SDPV01000002.1"/>
</dbReference>
<feature type="transmembrane region" description="Helical" evidence="7">
    <location>
        <begin position="38"/>
        <end position="61"/>
    </location>
</feature>
<evidence type="ECO:0000256" key="6">
    <source>
        <dbReference type="ARBA" id="ARBA00023136"/>
    </source>
</evidence>
<dbReference type="InterPro" id="IPR051907">
    <property type="entry name" value="DoxX-like_oxidoreductase"/>
</dbReference>
<feature type="transmembrane region" description="Helical" evidence="7">
    <location>
        <begin position="7"/>
        <end position="26"/>
    </location>
</feature>
<evidence type="ECO:0000256" key="3">
    <source>
        <dbReference type="ARBA" id="ARBA00022475"/>
    </source>
</evidence>
<dbReference type="GO" id="GO:0005886">
    <property type="term" value="C:plasma membrane"/>
    <property type="evidence" value="ECO:0007669"/>
    <property type="project" value="UniProtKB-SubCell"/>
</dbReference>
<comment type="similarity">
    <text evidence="2">Belongs to the DoxX family.</text>
</comment>
<evidence type="ECO:0000313" key="9">
    <source>
        <dbReference type="Proteomes" id="UP000293623"/>
    </source>
</evidence>
<dbReference type="PANTHER" id="PTHR33452">
    <property type="entry name" value="OXIDOREDUCTASE CATD-RELATED"/>
    <property type="match status" value="1"/>
</dbReference>
<dbReference type="AlphaFoldDB" id="A0A4V1QW04"/>
<dbReference type="InterPro" id="IPR032808">
    <property type="entry name" value="DoxX"/>
</dbReference>
<evidence type="ECO:0000313" key="8">
    <source>
        <dbReference type="EMBL" id="RXZ64466.1"/>
    </source>
</evidence>
<keyword evidence="5 7" id="KW-1133">Transmembrane helix</keyword>
<evidence type="ECO:0000256" key="5">
    <source>
        <dbReference type="ARBA" id="ARBA00022989"/>
    </source>
</evidence>
<evidence type="ECO:0000256" key="4">
    <source>
        <dbReference type="ARBA" id="ARBA00022692"/>
    </source>
</evidence>
<keyword evidence="4 7" id="KW-0812">Transmembrane</keyword>
<proteinExistence type="inferred from homology"/>
<sequence>MSIVAAIIGRIMLAVIFILSGIGKIVDPAGTAEYIESVTTLPGSLALPTGVFELVLGLMLAIGLMTRIAAILLAGFTLLTAFFFHNEFGDQTQLTAALKNLAIAGGLLLVFAYGQMRGSFDYMRERNRTRKAELRAAHAEGKAEGLATHTAAD</sequence>
<dbReference type="PANTHER" id="PTHR33452:SF1">
    <property type="entry name" value="INNER MEMBRANE PROTEIN YPHA-RELATED"/>
    <property type="match status" value="1"/>
</dbReference>
<keyword evidence="6 7" id="KW-0472">Membrane</keyword>
<organism evidence="8 9">
    <name type="scientific">Pelagerythrobacter rhizovicinus</name>
    <dbReference type="NCBI Taxonomy" id="2268576"/>
    <lineage>
        <taxon>Bacteria</taxon>
        <taxon>Pseudomonadati</taxon>
        <taxon>Pseudomonadota</taxon>
        <taxon>Alphaproteobacteria</taxon>
        <taxon>Sphingomonadales</taxon>
        <taxon>Erythrobacteraceae</taxon>
        <taxon>Pelagerythrobacter</taxon>
    </lineage>
</organism>
<dbReference type="OrthoDB" id="9810206at2"/>
<comment type="subcellular location">
    <subcellularLocation>
        <location evidence="1">Cell membrane</location>
        <topology evidence="1">Multi-pass membrane protein</topology>
    </subcellularLocation>
</comment>
<dbReference type="EMBL" id="SDPV01000002">
    <property type="protein sequence ID" value="RXZ64466.1"/>
    <property type="molecule type" value="Genomic_DNA"/>
</dbReference>
<keyword evidence="9" id="KW-1185">Reference proteome</keyword>
<gene>
    <name evidence="8" type="ORF">ETX26_11275</name>
</gene>
<reference evidence="8 9" key="1">
    <citation type="submission" date="2019-01" db="EMBL/GenBank/DDBJ databases">
        <title>Altererythrobacter rhizovicinus sp. nov., isolated from the rhizosphere soil of Haloxylon ammodendron.</title>
        <authorList>
            <person name="Li H.-P."/>
            <person name="Gou J.-Y."/>
            <person name="Yao D."/>
            <person name="Han Q.-Q."/>
            <person name="Shao K.-Z."/>
            <person name="Zhao Q."/>
            <person name="Zhang J.-L."/>
        </authorList>
    </citation>
    <scope>NUCLEOTIDE SEQUENCE [LARGE SCALE GENOMIC DNA]</scope>
    <source>
        <strain evidence="8 9">AY-3R</strain>
    </source>
</reference>